<dbReference type="AlphaFoldDB" id="A0A8J8XPI3"/>
<dbReference type="EMBL" id="CM000148">
    <property type="protein sequence ID" value="EEE51897.1"/>
    <property type="molecule type" value="Genomic_DNA"/>
</dbReference>
<organism evidence="2">
    <name type="scientific">Oryza sativa subsp. japonica</name>
    <name type="common">Rice</name>
    <dbReference type="NCBI Taxonomy" id="39947"/>
    <lineage>
        <taxon>Eukaryota</taxon>
        <taxon>Viridiplantae</taxon>
        <taxon>Streptophyta</taxon>
        <taxon>Embryophyta</taxon>
        <taxon>Tracheophyta</taxon>
        <taxon>Spermatophyta</taxon>
        <taxon>Magnoliopsida</taxon>
        <taxon>Liliopsida</taxon>
        <taxon>Poales</taxon>
        <taxon>Poaceae</taxon>
        <taxon>BOP clade</taxon>
        <taxon>Oryzoideae</taxon>
        <taxon>Oryzeae</taxon>
        <taxon>Oryzinae</taxon>
        <taxon>Oryza</taxon>
        <taxon>Oryza sativa</taxon>
    </lineage>
</organism>
<reference evidence="2" key="1">
    <citation type="journal article" date="2005" name="PLoS Biol.">
        <title>The genomes of Oryza sativa: a history of duplications.</title>
        <authorList>
            <person name="Yu J."/>
            <person name="Wang J."/>
            <person name="Lin W."/>
            <person name="Li S."/>
            <person name="Li H."/>
            <person name="Zhou J."/>
            <person name="Ni P."/>
            <person name="Dong W."/>
            <person name="Hu S."/>
            <person name="Zeng C."/>
            <person name="Zhang J."/>
            <person name="Zhang Y."/>
            <person name="Li R."/>
            <person name="Xu Z."/>
            <person name="Li S."/>
            <person name="Li X."/>
            <person name="Zheng H."/>
            <person name="Cong L."/>
            <person name="Lin L."/>
            <person name="Yin J."/>
            <person name="Geng J."/>
            <person name="Li G."/>
            <person name="Shi J."/>
            <person name="Liu J."/>
            <person name="Lv H."/>
            <person name="Li J."/>
            <person name="Wang J."/>
            <person name="Deng Y."/>
            <person name="Ran L."/>
            <person name="Shi X."/>
            <person name="Wang X."/>
            <person name="Wu Q."/>
            <person name="Li C."/>
            <person name="Ren X."/>
            <person name="Wang J."/>
            <person name="Wang X."/>
            <person name="Li D."/>
            <person name="Liu D."/>
            <person name="Zhang X."/>
            <person name="Ji Z."/>
            <person name="Zhao W."/>
            <person name="Sun Y."/>
            <person name="Zhang Z."/>
            <person name="Bao J."/>
            <person name="Han Y."/>
            <person name="Dong L."/>
            <person name="Ji J."/>
            <person name="Chen P."/>
            <person name="Wu S."/>
            <person name="Liu J."/>
            <person name="Xiao Y."/>
            <person name="Bu D."/>
            <person name="Tan J."/>
            <person name="Yang L."/>
            <person name="Ye C."/>
            <person name="Zhang J."/>
            <person name="Xu J."/>
            <person name="Zhou Y."/>
            <person name="Yu Y."/>
            <person name="Zhang B."/>
            <person name="Zhuang S."/>
            <person name="Wei H."/>
            <person name="Liu B."/>
            <person name="Lei M."/>
            <person name="Yu H."/>
            <person name="Li Y."/>
            <person name="Xu H."/>
            <person name="Wei S."/>
            <person name="He X."/>
            <person name="Fang L."/>
            <person name="Zhang Z."/>
            <person name="Zhang Y."/>
            <person name="Huang X."/>
            <person name="Su Z."/>
            <person name="Tong W."/>
            <person name="Li J."/>
            <person name="Tong Z."/>
            <person name="Li S."/>
            <person name="Ye J."/>
            <person name="Wang L."/>
            <person name="Fang L."/>
            <person name="Lei T."/>
            <person name="Chen C."/>
            <person name="Chen H."/>
            <person name="Xu Z."/>
            <person name="Li H."/>
            <person name="Huang H."/>
            <person name="Zhang F."/>
            <person name="Xu H."/>
            <person name="Li N."/>
            <person name="Zhao C."/>
            <person name="Li S."/>
            <person name="Dong L."/>
            <person name="Huang Y."/>
            <person name="Li L."/>
            <person name="Xi Y."/>
            <person name="Qi Q."/>
            <person name="Li W."/>
            <person name="Zhang B."/>
            <person name="Hu W."/>
            <person name="Zhang Y."/>
            <person name="Tian X."/>
            <person name="Jiao Y."/>
            <person name="Liang X."/>
            <person name="Jin J."/>
            <person name="Gao L."/>
            <person name="Zheng W."/>
            <person name="Hao B."/>
            <person name="Liu S."/>
            <person name="Wang W."/>
            <person name="Yuan L."/>
            <person name="Cao M."/>
            <person name="McDermott J."/>
            <person name="Samudrala R."/>
            <person name="Wang J."/>
            <person name="Wong G.K."/>
            <person name="Yang H."/>
        </authorList>
    </citation>
    <scope>NUCLEOTIDE SEQUENCE [LARGE SCALE GENOMIC DNA]</scope>
</reference>
<gene>
    <name evidence="2" type="ORF">OsJ_33486</name>
</gene>
<name>A0A8J8XPI3_ORYSJ</name>
<accession>A0A8J8XPI3</accession>
<evidence type="ECO:0000313" key="2">
    <source>
        <dbReference type="EMBL" id="EEE51897.1"/>
    </source>
</evidence>
<protein>
    <submittedName>
        <fullName evidence="2">Uncharacterized protein</fullName>
    </submittedName>
</protein>
<sequence>MHCLRPVLASATRDARIITDDLGMGGSVTSDREAGGSTASDLVASRSIPDDCETGGSIDDGDGGSGSAGLGSGGSVAIGALTAAVTTMLDYGDHDDNHGLGRLGGSIACDRGAGGSTTSDLAASRSVPNDNGTDGSIDYNYNYGDDDGVSGGAGLGCYRFIAIGLRRGIDRCSDDDGGLR</sequence>
<feature type="region of interest" description="Disordered" evidence="1">
    <location>
        <begin position="21"/>
        <end position="66"/>
    </location>
</feature>
<dbReference type="Proteomes" id="UP000007752">
    <property type="component" value="Chromosome 11"/>
</dbReference>
<evidence type="ECO:0000256" key="1">
    <source>
        <dbReference type="SAM" id="MobiDB-lite"/>
    </source>
</evidence>
<proteinExistence type="predicted"/>
<reference evidence="2" key="2">
    <citation type="submission" date="2008-12" db="EMBL/GenBank/DDBJ databases">
        <title>Improved gene annotation of the rice (Oryza sativa) genomes.</title>
        <authorList>
            <person name="Wang J."/>
            <person name="Li R."/>
            <person name="Fan W."/>
            <person name="Huang Q."/>
            <person name="Zhang J."/>
            <person name="Zhou Y."/>
            <person name="Hu Y."/>
            <person name="Zi S."/>
            <person name="Li J."/>
            <person name="Ni P."/>
            <person name="Zheng H."/>
            <person name="Zhang Y."/>
            <person name="Zhao M."/>
            <person name="Hao Q."/>
            <person name="McDermott J."/>
            <person name="Samudrala R."/>
            <person name="Kristiansen K."/>
            <person name="Wong G.K.-S."/>
        </authorList>
    </citation>
    <scope>NUCLEOTIDE SEQUENCE</scope>
</reference>